<gene>
    <name evidence="2" type="ORF">FOZ63_008766</name>
</gene>
<dbReference type="AlphaFoldDB" id="A0A7J6PX51"/>
<dbReference type="InterPro" id="IPR036770">
    <property type="entry name" value="Ankyrin_rpt-contain_sf"/>
</dbReference>
<sequence length="481" mass="52136">ESSSGGSLMDEDEGDMDMEDGDGDGNVQEQQHHHHHTKEEEEAMDKKAMDELEVEDDQVSFTGGIGGLPGGSMFPALHKLVLQNSSDDITAYLNETGSESMYYQVDGLGRSPLHLALLYGLTQSAKAILEADINYCQSAFERHVTNIEVEGVGHLKIIDGKIVVVDAENCIVESGVENLSDSIRSKIDILEKTKFSRSLATRPFDDLPTVHLAMSTAPFDVEGAIDLIRLLVDHPGVDMATALDYYGRNAIHICALSGAGAALYDAITKGMSEEQIYPLLSQRDRFGWWPLHYAIDNKDPSGQMVECLSTSDQLVDQQVDGLHIFVFAISRYAWRQAFQIAVLMGGLSVMPDAVLDRAGSVADSHGTTAEFDELIAALAAGQPGLPEDFEERALSGGSTLVVTDSGVLNHMGVDPEGPHAVGDLHSRLKRFTRVVENPSRVEVLTGGVTGSTRGTVHHPEFASKLFLETSVNDCPMADILR</sequence>
<evidence type="ECO:0000313" key="2">
    <source>
        <dbReference type="EMBL" id="KAF4700623.1"/>
    </source>
</evidence>
<organism evidence="2 3">
    <name type="scientific">Perkinsus olseni</name>
    <name type="common">Perkinsus atlanticus</name>
    <dbReference type="NCBI Taxonomy" id="32597"/>
    <lineage>
        <taxon>Eukaryota</taxon>
        <taxon>Sar</taxon>
        <taxon>Alveolata</taxon>
        <taxon>Perkinsozoa</taxon>
        <taxon>Perkinsea</taxon>
        <taxon>Perkinsida</taxon>
        <taxon>Perkinsidae</taxon>
        <taxon>Perkinsus</taxon>
    </lineage>
</organism>
<proteinExistence type="predicted"/>
<reference evidence="2 3" key="1">
    <citation type="submission" date="2020-04" db="EMBL/GenBank/DDBJ databases">
        <title>Perkinsus olseni comparative genomics.</title>
        <authorList>
            <person name="Bogema D.R."/>
        </authorList>
    </citation>
    <scope>NUCLEOTIDE SEQUENCE [LARGE SCALE GENOMIC DNA]</scope>
    <source>
        <strain evidence="2 3">ATCC PRA-207</strain>
    </source>
</reference>
<protein>
    <submittedName>
        <fullName evidence="2">Uncharacterized protein</fullName>
    </submittedName>
</protein>
<evidence type="ECO:0000256" key="1">
    <source>
        <dbReference type="SAM" id="MobiDB-lite"/>
    </source>
</evidence>
<feature type="region of interest" description="Disordered" evidence="1">
    <location>
        <begin position="1"/>
        <end position="46"/>
    </location>
</feature>
<dbReference type="Gene3D" id="1.25.40.20">
    <property type="entry name" value="Ankyrin repeat-containing domain"/>
    <property type="match status" value="1"/>
</dbReference>
<evidence type="ECO:0000313" key="3">
    <source>
        <dbReference type="Proteomes" id="UP000553632"/>
    </source>
</evidence>
<name>A0A7J6PX51_PEROL</name>
<feature type="non-terminal residue" evidence="2">
    <location>
        <position position="481"/>
    </location>
</feature>
<feature type="compositionally biased region" description="Acidic residues" evidence="1">
    <location>
        <begin position="9"/>
        <end position="23"/>
    </location>
</feature>
<dbReference type="SUPFAM" id="SSF48403">
    <property type="entry name" value="Ankyrin repeat"/>
    <property type="match status" value="1"/>
</dbReference>
<dbReference type="Proteomes" id="UP000553632">
    <property type="component" value="Unassembled WGS sequence"/>
</dbReference>
<accession>A0A7J6PX51</accession>
<feature type="non-terminal residue" evidence="2">
    <location>
        <position position="1"/>
    </location>
</feature>
<keyword evidence="3" id="KW-1185">Reference proteome</keyword>
<dbReference type="EMBL" id="JABANO010037166">
    <property type="protein sequence ID" value="KAF4700623.1"/>
    <property type="molecule type" value="Genomic_DNA"/>
</dbReference>
<comment type="caution">
    <text evidence="2">The sequence shown here is derived from an EMBL/GenBank/DDBJ whole genome shotgun (WGS) entry which is preliminary data.</text>
</comment>